<evidence type="ECO:0000256" key="2">
    <source>
        <dbReference type="SAM" id="Phobius"/>
    </source>
</evidence>
<accession>A0A0S4JSK1</accession>
<feature type="transmembrane region" description="Helical" evidence="2">
    <location>
        <begin position="97"/>
        <end position="115"/>
    </location>
</feature>
<feature type="transmembrane region" description="Helical" evidence="2">
    <location>
        <begin position="148"/>
        <end position="171"/>
    </location>
</feature>
<keyword evidence="4" id="KW-1185">Reference proteome</keyword>
<dbReference type="AlphaFoldDB" id="A0A0S4JSK1"/>
<feature type="region of interest" description="Disordered" evidence="1">
    <location>
        <begin position="225"/>
        <end position="245"/>
    </location>
</feature>
<keyword evidence="2" id="KW-1133">Transmembrane helix</keyword>
<keyword evidence="2 3" id="KW-0812">Transmembrane</keyword>
<feature type="transmembrane region" description="Helical" evidence="2">
    <location>
        <begin position="317"/>
        <end position="337"/>
    </location>
</feature>
<feature type="transmembrane region" description="Helical" evidence="2">
    <location>
        <begin position="191"/>
        <end position="212"/>
    </location>
</feature>
<evidence type="ECO:0000256" key="1">
    <source>
        <dbReference type="SAM" id="MobiDB-lite"/>
    </source>
</evidence>
<feature type="transmembrane region" description="Helical" evidence="2">
    <location>
        <begin position="263"/>
        <end position="282"/>
    </location>
</feature>
<proteinExistence type="predicted"/>
<name>A0A0S4JSK1_BODSA</name>
<feature type="transmembrane region" description="Helical" evidence="2">
    <location>
        <begin position="405"/>
        <end position="426"/>
    </location>
</feature>
<organism evidence="3 4">
    <name type="scientific">Bodo saltans</name>
    <name type="common">Flagellated protozoan</name>
    <dbReference type="NCBI Taxonomy" id="75058"/>
    <lineage>
        <taxon>Eukaryota</taxon>
        <taxon>Discoba</taxon>
        <taxon>Euglenozoa</taxon>
        <taxon>Kinetoplastea</taxon>
        <taxon>Metakinetoplastina</taxon>
        <taxon>Eubodonida</taxon>
        <taxon>Bodonidae</taxon>
        <taxon>Bodo</taxon>
    </lineage>
</organism>
<feature type="transmembrane region" description="Helical" evidence="2">
    <location>
        <begin position="69"/>
        <end position="91"/>
    </location>
</feature>
<feature type="compositionally biased region" description="Low complexity" evidence="1">
    <location>
        <begin position="235"/>
        <end position="245"/>
    </location>
</feature>
<feature type="transmembrane region" description="Helical" evidence="2">
    <location>
        <begin position="349"/>
        <end position="371"/>
    </location>
</feature>
<dbReference type="OrthoDB" id="2111841at2759"/>
<dbReference type="Proteomes" id="UP000051952">
    <property type="component" value="Unassembled WGS sequence"/>
</dbReference>
<evidence type="ECO:0000313" key="4">
    <source>
        <dbReference type="Proteomes" id="UP000051952"/>
    </source>
</evidence>
<dbReference type="EMBL" id="CYKH01002130">
    <property type="protein sequence ID" value="CUG93219.1"/>
    <property type="molecule type" value="Genomic_DNA"/>
</dbReference>
<gene>
    <name evidence="3" type="ORF">BSAL_41435</name>
</gene>
<reference evidence="4" key="1">
    <citation type="submission" date="2015-09" db="EMBL/GenBank/DDBJ databases">
        <authorList>
            <consortium name="Pathogen Informatics"/>
        </authorList>
    </citation>
    <scope>NUCLEOTIDE SEQUENCE [LARGE SCALE GENOMIC DNA]</scope>
    <source>
        <strain evidence="4">Lake Konstanz</strain>
    </source>
</reference>
<keyword evidence="2" id="KW-0472">Membrane</keyword>
<dbReference type="VEuPathDB" id="TriTrypDB:BSAL_41435"/>
<evidence type="ECO:0000313" key="3">
    <source>
        <dbReference type="EMBL" id="CUG93219.1"/>
    </source>
</evidence>
<sequence>MRKAFENKELFGSVTKGQQMVPLSKPRAHSVAAEHPTTTQQWKQQRDHRSKRSLLCHGNPSKCAVEAAWALWFVVWSGIMTVIMATNLGGIWGDVELMLLGVGLGVATFLVPMCCKRVVIDNVLPIIFGVRLSVSERQYALQHFTADLWTMTVGVTTLSFGLNWLMTPYFYDVLHMRYGFHVSWTYDRTPLFLYWITIAYFSSYSVLGAMLYRWAAWCQPEEDEEKEETRKKDQSVSSKSSVTNTTTTTTHHRLLPWYHPKAFVVRIFASFLLAFLETLLMANPLIDHLFCYDDYILTITFGSACYGVLPWYHPKAFVVRIFASFLLAFLETLLMANPLIDHLFCYDDYILTITFGSACYGVSFVFAMWSWTSSVPEEVDVRGCGGVAATKEGAGILRSASGGGAWHSFMCSVAATILTTLCLVWIRAHVAPLVTTVVDNSPAYGGCLLLSSAASR</sequence>
<protein>
    <submittedName>
        <fullName evidence="3">Transmembrane protein, putative</fullName>
    </submittedName>
</protein>